<protein>
    <submittedName>
        <fullName evidence="1">Chromosome partitioning protein ParA</fullName>
    </submittedName>
</protein>
<sequence>MSKPRMIALISQKGGAGKTTVTMQLAAGLAEIGHRVAVADLDPQESALRWAEAASAEAPQPERVFAVTAADEQMLAAALEAEGRGQDFILLDCPPSIEHPHTRAALARVQLAIVPVVPGPTDLWSTRAVERLILLAQQQRPALRAALLPNRVQRTALAGDVLEVMREFTLPVLPAVLSQRNAYAQSAVEGGSVFHLGRAAEAARDEVRRLVAAVLNLSGEK</sequence>
<dbReference type="OrthoDB" id="69313at2"/>
<accession>A0A2T4IJW3</accession>
<dbReference type="CDD" id="cd02042">
    <property type="entry name" value="ParAB_family"/>
    <property type="match status" value="1"/>
</dbReference>
<reference evidence="1 2" key="2">
    <citation type="submission" date="2018-04" db="EMBL/GenBank/DDBJ databases">
        <title>Thauera lacus sp. nov., isolated from an saline lake in Inner Mongolia, China.</title>
        <authorList>
            <person name="Liang Q.-Y."/>
        </authorList>
    </citation>
    <scope>NUCLEOTIDE SEQUENCE [LARGE SCALE GENOMIC DNA]</scope>
    <source>
        <strain evidence="1 2">D20</strain>
    </source>
</reference>
<proteinExistence type="predicted"/>
<name>A0A2T4IJW3_9RHOO</name>
<dbReference type="EMBL" id="PZKC01000001">
    <property type="protein sequence ID" value="PTD98064.1"/>
    <property type="molecule type" value="Genomic_DNA"/>
</dbReference>
<organism evidence="1 2">
    <name type="scientific">Pseudothauera lacus</name>
    <dbReference type="NCBI Taxonomy" id="2136175"/>
    <lineage>
        <taxon>Bacteria</taxon>
        <taxon>Pseudomonadati</taxon>
        <taxon>Pseudomonadota</taxon>
        <taxon>Betaproteobacteria</taxon>
        <taxon>Rhodocyclales</taxon>
        <taxon>Zoogloeaceae</taxon>
        <taxon>Pseudothauera</taxon>
    </lineage>
</organism>
<dbReference type="AlphaFoldDB" id="A0A2T4IJW3"/>
<dbReference type="Gene3D" id="3.40.50.300">
    <property type="entry name" value="P-loop containing nucleotide triphosphate hydrolases"/>
    <property type="match status" value="1"/>
</dbReference>
<dbReference type="PANTHER" id="PTHR13696">
    <property type="entry name" value="P-LOOP CONTAINING NUCLEOSIDE TRIPHOSPHATE HYDROLASE"/>
    <property type="match status" value="1"/>
</dbReference>
<evidence type="ECO:0000313" key="2">
    <source>
        <dbReference type="Proteomes" id="UP000241193"/>
    </source>
</evidence>
<dbReference type="RefSeq" id="WP_107491824.1">
    <property type="nucleotide sequence ID" value="NZ_PZKC01000001.1"/>
</dbReference>
<dbReference type="PANTHER" id="PTHR13696:SF99">
    <property type="entry name" value="COBYRINIC ACID AC-DIAMIDE SYNTHASE"/>
    <property type="match status" value="1"/>
</dbReference>
<dbReference type="InterPro" id="IPR050678">
    <property type="entry name" value="DNA_Partitioning_ATPase"/>
</dbReference>
<dbReference type="InterPro" id="IPR027417">
    <property type="entry name" value="P-loop_NTPase"/>
</dbReference>
<dbReference type="NCBIfam" id="NF041546">
    <property type="entry name" value="ParA_partition"/>
    <property type="match status" value="1"/>
</dbReference>
<comment type="caution">
    <text evidence="1">The sequence shown here is derived from an EMBL/GenBank/DDBJ whole genome shotgun (WGS) entry which is preliminary data.</text>
</comment>
<dbReference type="Pfam" id="PF07015">
    <property type="entry name" value="VirC1"/>
    <property type="match status" value="1"/>
</dbReference>
<dbReference type="InterPro" id="IPR009744">
    <property type="entry name" value="VirC1"/>
</dbReference>
<dbReference type="PIRSF" id="PIRSF009320">
    <property type="entry name" value="Nuc_binding_HP_1000"/>
    <property type="match status" value="1"/>
</dbReference>
<dbReference type="InterPro" id="IPR048089">
    <property type="entry name" value="McdA"/>
</dbReference>
<reference evidence="1 2" key="1">
    <citation type="submission" date="2018-03" db="EMBL/GenBank/DDBJ databases">
        <authorList>
            <person name="Keele B.F."/>
        </authorList>
    </citation>
    <scope>NUCLEOTIDE SEQUENCE [LARGE SCALE GENOMIC DNA]</scope>
    <source>
        <strain evidence="1 2">D20</strain>
    </source>
</reference>
<dbReference type="Proteomes" id="UP000241193">
    <property type="component" value="Unassembled WGS sequence"/>
</dbReference>
<keyword evidence="2" id="KW-1185">Reference proteome</keyword>
<dbReference type="SUPFAM" id="SSF52540">
    <property type="entry name" value="P-loop containing nucleoside triphosphate hydrolases"/>
    <property type="match status" value="1"/>
</dbReference>
<evidence type="ECO:0000313" key="1">
    <source>
        <dbReference type="EMBL" id="PTD98064.1"/>
    </source>
</evidence>
<gene>
    <name evidence="1" type="ORF">C8261_01210</name>
</gene>